<name>A0A8C5MJ35_9ANUR</name>
<evidence type="ECO:0000256" key="6">
    <source>
        <dbReference type="ARBA" id="ARBA00004613"/>
    </source>
</evidence>
<dbReference type="Ensembl" id="ENSLLET00000013511.1">
    <property type="protein sequence ID" value="ENSLLEP00000012997.1"/>
    <property type="gene ID" value="ENSLLEG00000008205.1"/>
</dbReference>
<dbReference type="InterPro" id="IPR016015">
    <property type="entry name" value="Clusterin_C"/>
</dbReference>
<dbReference type="GO" id="GO:0005615">
    <property type="term" value="C:extracellular space"/>
    <property type="evidence" value="ECO:0007669"/>
    <property type="project" value="TreeGrafter"/>
</dbReference>
<evidence type="ECO:0000256" key="13">
    <source>
        <dbReference type="ARBA" id="ARBA00022843"/>
    </source>
</evidence>
<feature type="coiled-coil region" evidence="21">
    <location>
        <begin position="410"/>
        <end position="444"/>
    </location>
</feature>
<evidence type="ECO:0000256" key="9">
    <source>
        <dbReference type="ARBA" id="ARBA00022490"/>
    </source>
</evidence>
<evidence type="ECO:0000256" key="17">
    <source>
        <dbReference type="ARBA" id="ARBA00023180"/>
    </source>
</evidence>
<keyword evidence="13" id="KW-0832">Ubl conjugation</keyword>
<keyword evidence="21" id="KW-0175">Coiled coil</keyword>
<evidence type="ECO:0000256" key="2">
    <source>
        <dbReference type="ARBA" id="ARBA00004240"/>
    </source>
</evidence>
<sequence length="529" mass="59431">MRRTRAPAAGDCRSLRPTLPGLPDSSLLVTGAFCADESESCTQAGAGRLCLYITAASCVLCTVRTSPPAPPAARTEERDSMKKMSALPVLLLGLLLGLSEALLAPDQLQQMSVQGSKYITEQFENALNGVKNMKILMDNTGKEHQEILRTLEETKRNKEDALKQALESEQQLSEKQEVCNETVLALWEGCKPCLKQTCVRFYSKTCSSGSGLVGRQFEEFLNRSSPFSILVNGEKIDTLTKEDEQQHMTLEDLEDGYSVVEDSVDEIFRESMKAFGQMSQMFQGSFQGGFGGHNPFPFQGLGFPFRTSERRRERSPFFNPYFNGGFDSLFEAAQKMMERNHQLAHQGPLWIGREGNSTDNKVVCRELRRNSAGCLKMREKCEQCKEILAIDCSGKDPMQQHIKETFEDSVRLAEKFTKQYEEQLEKLREKMLNTTGLLERLNQQFGWVSRLANMTQHEKNGIFQISTVYSKTNSGDVPSDSTATVTLFDQEPFTFMVPGDITMEDPKFGELVAEEALKRYKTEVISEAA</sequence>
<evidence type="ECO:0000256" key="5">
    <source>
        <dbReference type="ARBA" id="ARBA00004514"/>
    </source>
</evidence>
<evidence type="ECO:0000256" key="8">
    <source>
        <dbReference type="ARBA" id="ARBA00020334"/>
    </source>
</evidence>
<evidence type="ECO:0000256" key="18">
    <source>
        <dbReference type="ARBA" id="ARBA00023186"/>
    </source>
</evidence>
<gene>
    <name evidence="24" type="primary">CLU</name>
</gene>
<evidence type="ECO:0000256" key="20">
    <source>
        <dbReference type="ARBA" id="ARBA00023329"/>
    </source>
</evidence>
<evidence type="ECO:0000256" key="10">
    <source>
        <dbReference type="ARBA" id="ARBA00022525"/>
    </source>
</evidence>
<evidence type="ECO:0000256" key="3">
    <source>
        <dbReference type="ARBA" id="ARBA00004248"/>
    </source>
</evidence>
<keyword evidence="18" id="KW-0143">Chaperone</keyword>
<dbReference type="GeneTree" id="ENSGT00530000063668"/>
<dbReference type="SMART" id="SM00035">
    <property type="entry name" value="CLa"/>
    <property type="match status" value="1"/>
</dbReference>
<evidence type="ECO:0000256" key="4">
    <source>
        <dbReference type="ARBA" id="ARBA00004346"/>
    </source>
</evidence>
<dbReference type="PROSITE" id="PS00492">
    <property type="entry name" value="CLUSTERIN_1"/>
    <property type="match status" value="1"/>
</dbReference>
<dbReference type="InterPro" id="IPR033986">
    <property type="entry name" value="Clusterin_CS"/>
</dbReference>
<dbReference type="OrthoDB" id="9018825at2759"/>
<dbReference type="InterPro" id="IPR016014">
    <property type="entry name" value="Clusterin_N"/>
</dbReference>
<evidence type="ECO:0000259" key="23">
    <source>
        <dbReference type="SMART" id="SM00035"/>
    </source>
</evidence>
<keyword evidence="10" id="KW-0964">Secreted</keyword>
<evidence type="ECO:0000256" key="1">
    <source>
        <dbReference type="ARBA" id="ARBA00004123"/>
    </source>
</evidence>
<dbReference type="PANTHER" id="PTHR10970">
    <property type="entry name" value="CLUSTERIN"/>
    <property type="match status" value="1"/>
</dbReference>
<keyword evidence="20" id="KW-0968">Cytoplasmic vesicle</keyword>
<dbReference type="GO" id="GO:0005783">
    <property type="term" value="C:endoplasmic reticulum"/>
    <property type="evidence" value="ECO:0007669"/>
    <property type="project" value="UniProtKB-SubCell"/>
</dbReference>
<feature type="domain" description="Clusterin N-terminal" evidence="22">
    <location>
        <begin position="100"/>
        <end position="311"/>
    </location>
</feature>
<keyword evidence="19" id="KW-0539">Nucleus</keyword>
<evidence type="ECO:0000259" key="22">
    <source>
        <dbReference type="SMART" id="SM00030"/>
    </source>
</evidence>
<dbReference type="GO" id="GO:0051787">
    <property type="term" value="F:misfolded protein binding"/>
    <property type="evidence" value="ECO:0007669"/>
    <property type="project" value="TreeGrafter"/>
</dbReference>
<dbReference type="Pfam" id="PF01093">
    <property type="entry name" value="Clusterin"/>
    <property type="match status" value="1"/>
</dbReference>
<dbReference type="GO" id="GO:0032436">
    <property type="term" value="P:positive regulation of proteasomal ubiquitin-dependent protein catabolic process"/>
    <property type="evidence" value="ECO:0007669"/>
    <property type="project" value="TreeGrafter"/>
</dbReference>
<evidence type="ECO:0000256" key="7">
    <source>
        <dbReference type="ARBA" id="ARBA00010069"/>
    </source>
</evidence>
<keyword evidence="15" id="KW-0472">Membrane</keyword>
<comment type="subcellular location">
    <subcellularLocation>
        <location evidence="5">Cytoplasm</location>
        <location evidence="5">Cytosol</location>
    </subcellularLocation>
    <subcellularLocation>
        <location evidence="3">Cytoplasmic vesicle</location>
        <location evidence="3">Secretory vesicle</location>
        <location evidence="3">Chromaffin granule</location>
    </subcellularLocation>
    <subcellularLocation>
        <location evidence="2">Endoplasmic reticulum</location>
    </subcellularLocation>
    <subcellularLocation>
        <location evidence="4">Mitochondrion membrane</location>
        <topology evidence="4">Peripheral membrane protein</topology>
        <orientation evidence="4">Cytoplasmic side</orientation>
    </subcellularLocation>
    <subcellularLocation>
        <location evidence="1">Nucleus</location>
    </subcellularLocation>
    <subcellularLocation>
        <location evidence="6">Secreted</location>
    </subcellularLocation>
</comment>
<dbReference type="Proteomes" id="UP000694569">
    <property type="component" value="Unplaced"/>
</dbReference>
<feature type="domain" description="Clusterin C-terminal" evidence="23">
    <location>
        <begin position="307"/>
        <end position="521"/>
    </location>
</feature>
<dbReference type="PANTHER" id="PTHR10970:SF1">
    <property type="entry name" value="CLUSTERIN"/>
    <property type="match status" value="1"/>
</dbReference>
<evidence type="ECO:0000256" key="19">
    <source>
        <dbReference type="ARBA" id="ARBA00023242"/>
    </source>
</evidence>
<evidence type="ECO:0000256" key="12">
    <source>
        <dbReference type="ARBA" id="ARBA00022824"/>
    </source>
</evidence>
<keyword evidence="17" id="KW-0325">Glycoprotein</keyword>
<organism evidence="24 25">
    <name type="scientific">Leptobrachium leishanense</name>
    <name type="common">Leishan spiny toad</name>
    <dbReference type="NCBI Taxonomy" id="445787"/>
    <lineage>
        <taxon>Eukaryota</taxon>
        <taxon>Metazoa</taxon>
        <taxon>Chordata</taxon>
        <taxon>Craniata</taxon>
        <taxon>Vertebrata</taxon>
        <taxon>Euteleostomi</taxon>
        <taxon>Amphibia</taxon>
        <taxon>Batrachia</taxon>
        <taxon>Anura</taxon>
        <taxon>Pelobatoidea</taxon>
        <taxon>Megophryidae</taxon>
        <taxon>Leptobrachium</taxon>
    </lineage>
</organism>
<dbReference type="GO" id="GO:0005634">
    <property type="term" value="C:nucleus"/>
    <property type="evidence" value="ECO:0007669"/>
    <property type="project" value="UniProtKB-SubCell"/>
</dbReference>
<dbReference type="GO" id="GO:0005829">
    <property type="term" value="C:cytosol"/>
    <property type="evidence" value="ECO:0007669"/>
    <property type="project" value="UniProtKB-SubCell"/>
</dbReference>
<evidence type="ECO:0000256" key="21">
    <source>
        <dbReference type="SAM" id="Coils"/>
    </source>
</evidence>
<evidence type="ECO:0000256" key="16">
    <source>
        <dbReference type="ARBA" id="ARBA00023157"/>
    </source>
</evidence>
<protein>
    <recommendedName>
        <fullName evidence="8">Clusterin</fullName>
    </recommendedName>
</protein>
<reference evidence="24" key="1">
    <citation type="submission" date="2025-08" db="UniProtKB">
        <authorList>
            <consortium name="Ensembl"/>
        </authorList>
    </citation>
    <scope>IDENTIFICATION</scope>
</reference>
<reference evidence="24" key="2">
    <citation type="submission" date="2025-09" db="UniProtKB">
        <authorList>
            <consortium name="Ensembl"/>
        </authorList>
    </citation>
    <scope>IDENTIFICATION</scope>
</reference>
<keyword evidence="16" id="KW-1015">Disulfide bond</keyword>
<keyword evidence="12" id="KW-0256">Endoplasmic reticulum</keyword>
<dbReference type="GO" id="GO:0031966">
    <property type="term" value="C:mitochondrial membrane"/>
    <property type="evidence" value="ECO:0007669"/>
    <property type="project" value="UniProtKB-SubCell"/>
</dbReference>
<evidence type="ECO:0000256" key="11">
    <source>
        <dbReference type="ARBA" id="ARBA00022729"/>
    </source>
</evidence>
<accession>A0A8C5MJ35</accession>
<comment type="similarity">
    <text evidence="7">Belongs to the clusterin family.</text>
</comment>
<dbReference type="SMART" id="SM00030">
    <property type="entry name" value="CLb"/>
    <property type="match status" value="1"/>
</dbReference>
<keyword evidence="14" id="KW-0496">Mitochondrion</keyword>
<evidence type="ECO:0000313" key="24">
    <source>
        <dbReference type="Ensembl" id="ENSLLEP00000012997.1"/>
    </source>
</evidence>
<dbReference type="GO" id="GO:0042981">
    <property type="term" value="P:regulation of apoptotic process"/>
    <property type="evidence" value="ECO:0007669"/>
    <property type="project" value="TreeGrafter"/>
</dbReference>
<evidence type="ECO:0000313" key="25">
    <source>
        <dbReference type="Proteomes" id="UP000694569"/>
    </source>
</evidence>
<feature type="coiled-coil region" evidence="21">
    <location>
        <begin position="137"/>
        <end position="178"/>
    </location>
</feature>
<keyword evidence="11" id="KW-0732">Signal</keyword>
<dbReference type="AlphaFoldDB" id="A0A8C5MJ35"/>
<evidence type="ECO:0000256" key="14">
    <source>
        <dbReference type="ARBA" id="ARBA00023128"/>
    </source>
</evidence>
<proteinExistence type="inferred from homology"/>
<keyword evidence="9" id="KW-0963">Cytoplasm</keyword>
<keyword evidence="25" id="KW-1185">Reference proteome</keyword>
<dbReference type="GO" id="GO:0042583">
    <property type="term" value="C:chromaffin granule"/>
    <property type="evidence" value="ECO:0007669"/>
    <property type="project" value="UniProtKB-SubCell"/>
</dbReference>
<dbReference type="InterPro" id="IPR000753">
    <property type="entry name" value="Clusterin-like"/>
</dbReference>
<evidence type="ECO:0000256" key="15">
    <source>
        <dbReference type="ARBA" id="ARBA00023136"/>
    </source>
</evidence>